<dbReference type="InterPro" id="IPR005225">
    <property type="entry name" value="Small_GTP-bd"/>
</dbReference>
<dbReference type="EMBL" id="VRMN01000001">
    <property type="protein sequence ID" value="KAA8499449.1"/>
    <property type="molecule type" value="Genomic_DNA"/>
</dbReference>
<dbReference type="GO" id="GO:0046872">
    <property type="term" value="F:metal ion binding"/>
    <property type="evidence" value="ECO:0007669"/>
    <property type="project" value="UniProtKB-KW"/>
</dbReference>
<keyword evidence="5" id="KW-0460">Magnesium</keyword>
<comment type="caution">
    <text evidence="7">The sequence shown here is derived from an EMBL/GenBank/DDBJ whole genome shotgun (WGS) entry which is preliminary data.</text>
</comment>
<dbReference type="FunFam" id="3.40.50.300:FF:001166">
    <property type="entry name" value="ADP-ribosylation factor D"/>
    <property type="match status" value="1"/>
</dbReference>
<dbReference type="PROSITE" id="PS51417">
    <property type="entry name" value="ARF"/>
    <property type="match status" value="1"/>
</dbReference>
<keyword evidence="8" id="KW-1185">Reference proteome</keyword>
<evidence type="ECO:0000256" key="2">
    <source>
        <dbReference type="ARBA" id="ARBA00022741"/>
    </source>
</evidence>
<dbReference type="GO" id="GO:0003924">
    <property type="term" value="F:GTPase activity"/>
    <property type="evidence" value="ECO:0007669"/>
    <property type="project" value="InterPro"/>
</dbReference>
<gene>
    <name evidence="7" type="ORF">FVE85_7034</name>
</gene>
<comment type="similarity">
    <text evidence="1 6">Belongs to the small GTPase superfamily. Arf family.</text>
</comment>
<feature type="binding site" evidence="4">
    <location>
        <position position="80"/>
    </location>
    <ligand>
        <name>GTP</name>
        <dbReference type="ChEBI" id="CHEBI:37565"/>
    </ligand>
</feature>
<evidence type="ECO:0000313" key="8">
    <source>
        <dbReference type="Proteomes" id="UP000324585"/>
    </source>
</evidence>
<dbReference type="NCBIfam" id="TIGR00231">
    <property type="entry name" value="small_GTP"/>
    <property type="match status" value="1"/>
</dbReference>
<evidence type="ECO:0000256" key="5">
    <source>
        <dbReference type="PIRSR" id="PIRSR606689-2"/>
    </source>
</evidence>
<dbReference type="InterPro" id="IPR006689">
    <property type="entry name" value="Small_GTPase_ARF/SAR"/>
</dbReference>
<evidence type="ECO:0000256" key="6">
    <source>
        <dbReference type="RuleBase" id="RU003925"/>
    </source>
</evidence>
<keyword evidence="2 4" id="KW-0547">Nucleotide-binding</keyword>
<proteinExistence type="inferred from homology"/>
<dbReference type="CDD" id="cd00878">
    <property type="entry name" value="Arf_Arl"/>
    <property type="match status" value="1"/>
</dbReference>
<dbReference type="PRINTS" id="PR00328">
    <property type="entry name" value="SAR1GTPBP"/>
</dbReference>
<dbReference type="AlphaFoldDB" id="A0A5J4Z5W7"/>
<dbReference type="SMART" id="SM00178">
    <property type="entry name" value="SAR"/>
    <property type="match status" value="1"/>
</dbReference>
<dbReference type="Proteomes" id="UP000324585">
    <property type="component" value="Unassembled WGS sequence"/>
</dbReference>
<dbReference type="Pfam" id="PF00025">
    <property type="entry name" value="Arf"/>
    <property type="match status" value="1"/>
</dbReference>
<dbReference type="SUPFAM" id="SSF52540">
    <property type="entry name" value="P-loop containing nucleoside triphosphate hydrolases"/>
    <property type="match status" value="1"/>
</dbReference>
<dbReference type="GO" id="GO:0005525">
    <property type="term" value="F:GTP binding"/>
    <property type="evidence" value="ECO:0007669"/>
    <property type="project" value="UniProtKB-KW"/>
</dbReference>
<feature type="binding site" evidence="5">
    <location>
        <position position="41"/>
    </location>
    <ligand>
        <name>Mg(2+)</name>
        <dbReference type="ChEBI" id="CHEBI:18420"/>
    </ligand>
</feature>
<dbReference type="PANTHER" id="PTHR11711">
    <property type="entry name" value="ADP RIBOSYLATION FACTOR-RELATED"/>
    <property type="match status" value="1"/>
</dbReference>
<evidence type="ECO:0000256" key="4">
    <source>
        <dbReference type="PIRSR" id="PIRSR606689-1"/>
    </source>
</evidence>
<evidence type="ECO:0000256" key="1">
    <source>
        <dbReference type="ARBA" id="ARBA00010290"/>
    </source>
</evidence>
<evidence type="ECO:0000256" key="3">
    <source>
        <dbReference type="ARBA" id="ARBA00023134"/>
    </source>
</evidence>
<dbReference type="Gene3D" id="3.40.50.300">
    <property type="entry name" value="P-loop containing nucleotide triphosphate hydrolases"/>
    <property type="match status" value="1"/>
</dbReference>
<reference evidence="8" key="1">
    <citation type="journal article" date="2019" name="Nat. Commun.">
        <title>Expansion of phycobilisome linker gene families in mesophilic red algae.</title>
        <authorList>
            <person name="Lee J."/>
            <person name="Kim D."/>
            <person name="Bhattacharya D."/>
            <person name="Yoon H.S."/>
        </authorList>
    </citation>
    <scope>NUCLEOTIDE SEQUENCE [LARGE SCALE GENOMIC DNA]</scope>
    <source>
        <strain evidence="8">CCMP 1328</strain>
    </source>
</reference>
<protein>
    <submittedName>
        <fullName evidence="7">ADP-ribosylation factor 6</fullName>
    </submittedName>
</protein>
<feature type="binding site" evidence="5">
    <location>
        <position position="58"/>
    </location>
    <ligand>
        <name>Mg(2+)</name>
        <dbReference type="ChEBI" id="CHEBI:18420"/>
    </ligand>
</feature>
<dbReference type="InterPro" id="IPR027417">
    <property type="entry name" value="P-loop_NTPase"/>
</dbReference>
<feature type="binding site" evidence="4">
    <location>
        <begin position="34"/>
        <end position="41"/>
    </location>
    <ligand>
        <name>GTP</name>
        <dbReference type="ChEBI" id="CHEBI:37565"/>
    </ligand>
</feature>
<dbReference type="OrthoDB" id="2011769at2759"/>
<keyword evidence="3 4" id="KW-0342">GTP-binding</keyword>
<feature type="binding site" evidence="4">
    <location>
        <begin position="147"/>
        <end position="150"/>
    </location>
    <ligand>
        <name>GTP</name>
        <dbReference type="ChEBI" id="CHEBI:37565"/>
    </ligand>
</feature>
<evidence type="ECO:0000313" key="7">
    <source>
        <dbReference type="EMBL" id="KAA8499449.1"/>
    </source>
</evidence>
<organism evidence="7 8">
    <name type="scientific">Porphyridium purpureum</name>
    <name type="common">Red alga</name>
    <name type="synonym">Porphyridium cruentum</name>
    <dbReference type="NCBI Taxonomy" id="35688"/>
    <lineage>
        <taxon>Eukaryota</taxon>
        <taxon>Rhodophyta</taxon>
        <taxon>Bangiophyceae</taxon>
        <taxon>Porphyridiales</taxon>
        <taxon>Porphyridiaceae</taxon>
        <taxon>Porphyridium</taxon>
    </lineage>
</organism>
<dbReference type="SMART" id="SM00177">
    <property type="entry name" value="ARF"/>
    <property type="match status" value="1"/>
</dbReference>
<name>A0A5J4Z5W7_PORPP</name>
<dbReference type="InterPro" id="IPR024156">
    <property type="entry name" value="Small_GTPase_ARF"/>
</dbReference>
<keyword evidence="5" id="KW-0479">Metal-binding</keyword>
<sequence length="200" mass="21926">MARVIMGGAVSKAYVDKYAARNAKTGKRGLLVVGLDGAGKTTVTYQFLLGKQVMTTPTQGHNKELLKYGGKKYDMFDVGGSMLVRETWRLYARAADAIVFVVDASDHDRLPEAASQLRKLFLGDNIDDKSKSTNTPLLDVPLLVVANKQDLPGAFNDRKVERMMELNVLPVTTRNVIECNARTGDGCQAALAWLHANIKK</sequence>
<accession>A0A5J4Z5W7</accession>